<dbReference type="PANTHER" id="PTHR24067">
    <property type="entry name" value="UBIQUITIN-CONJUGATING ENZYME E2"/>
    <property type="match status" value="1"/>
</dbReference>
<evidence type="ECO:0000313" key="3">
    <source>
        <dbReference type="Proteomes" id="UP001363151"/>
    </source>
</evidence>
<dbReference type="SUPFAM" id="SSF54495">
    <property type="entry name" value="UBC-like"/>
    <property type="match status" value="1"/>
</dbReference>
<dbReference type="CDD" id="cd23798">
    <property type="entry name" value="UBCc_UBE2I"/>
    <property type="match status" value="1"/>
</dbReference>
<evidence type="ECO:0000259" key="1">
    <source>
        <dbReference type="PROSITE" id="PS50127"/>
    </source>
</evidence>
<protein>
    <submittedName>
        <fullName evidence="2">Ubiquitin-conjugating enzyme</fullName>
    </submittedName>
</protein>
<evidence type="ECO:0000313" key="2">
    <source>
        <dbReference type="EMBL" id="KAK7247940.1"/>
    </source>
</evidence>
<feature type="domain" description="UBC core" evidence="1">
    <location>
        <begin position="3"/>
        <end position="164"/>
    </location>
</feature>
<dbReference type="PROSITE" id="PS50127">
    <property type="entry name" value="UBC_2"/>
    <property type="match status" value="1"/>
</dbReference>
<dbReference type="InterPro" id="IPR016135">
    <property type="entry name" value="UBQ-conjugating_enzyme/RWD"/>
</dbReference>
<dbReference type="SMART" id="SM00212">
    <property type="entry name" value="UBCc"/>
    <property type="match status" value="1"/>
</dbReference>
<gene>
    <name evidence="2" type="ORF">SO694_00085043</name>
</gene>
<dbReference type="Proteomes" id="UP001363151">
    <property type="component" value="Unassembled WGS sequence"/>
</dbReference>
<proteinExistence type="predicted"/>
<organism evidence="2 3">
    <name type="scientific">Aureococcus anophagefferens</name>
    <name type="common">Harmful bloom alga</name>
    <dbReference type="NCBI Taxonomy" id="44056"/>
    <lineage>
        <taxon>Eukaryota</taxon>
        <taxon>Sar</taxon>
        <taxon>Stramenopiles</taxon>
        <taxon>Ochrophyta</taxon>
        <taxon>Pelagophyceae</taxon>
        <taxon>Pelagomonadales</taxon>
        <taxon>Pelagomonadaceae</taxon>
        <taxon>Aureococcus</taxon>
    </lineage>
</organism>
<name>A0ABR1G3W5_AURAN</name>
<keyword evidence="3" id="KW-1185">Reference proteome</keyword>
<sequence length="172" mass="19621">MSLATGRLREERKAWRKDHPVGFVARPRNAPDGSTDLMVWDAVIPGKSGGLWETVWDNCELKLELTFGDDYPVTAPIVKFKPILWHMNVWADGRICLNLLNAEDGTWHGKWQPSITIKQVLLAIQELLDNPFPAGARPEVQGMWEKNRPAYDKRIKEEAAKYRATSDVIEIE</sequence>
<reference evidence="2 3" key="1">
    <citation type="submission" date="2024-03" db="EMBL/GenBank/DDBJ databases">
        <title>Aureococcus anophagefferens CCMP1851 and Kratosvirus quantuckense: Draft genome of a second virus-susceptible host strain in the model system.</title>
        <authorList>
            <person name="Chase E."/>
            <person name="Truchon A.R."/>
            <person name="Schepens W."/>
            <person name="Wilhelm S.W."/>
        </authorList>
    </citation>
    <scope>NUCLEOTIDE SEQUENCE [LARGE SCALE GENOMIC DNA]</scope>
    <source>
        <strain evidence="2 3">CCMP1851</strain>
    </source>
</reference>
<accession>A0ABR1G3W5</accession>
<dbReference type="Gene3D" id="3.10.110.10">
    <property type="entry name" value="Ubiquitin Conjugating Enzyme"/>
    <property type="match status" value="1"/>
</dbReference>
<dbReference type="InterPro" id="IPR000608">
    <property type="entry name" value="UBC"/>
</dbReference>
<comment type="caution">
    <text evidence="2">The sequence shown here is derived from an EMBL/GenBank/DDBJ whole genome shotgun (WGS) entry which is preliminary data.</text>
</comment>
<dbReference type="InterPro" id="IPR050113">
    <property type="entry name" value="Ub_conjugating_enzyme"/>
</dbReference>
<dbReference type="EMBL" id="JBBJCI010000123">
    <property type="protein sequence ID" value="KAK7247940.1"/>
    <property type="molecule type" value="Genomic_DNA"/>
</dbReference>
<dbReference type="Pfam" id="PF00179">
    <property type="entry name" value="UQ_con"/>
    <property type="match status" value="1"/>
</dbReference>